<reference evidence="1 2" key="1">
    <citation type="submission" date="2019-02" db="EMBL/GenBank/DDBJ databases">
        <title>Deep-cultivation of Planctomycetes and their phenomic and genomic characterization uncovers novel biology.</title>
        <authorList>
            <person name="Wiegand S."/>
            <person name="Jogler M."/>
            <person name="Boedeker C."/>
            <person name="Pinto D."/>
            <person name="Vollmers J."/>
            <person name="Rivas-Marin E."/>
            <person name="Kohn T."/>
            <person name="Peeters S.H."/>
            <person name="Heuer A."/>
            <person name="Rast P."/>
            <person name="Oberbeckmann S."/>
            <person name="Bunk B."/>
            <person name="Jeske O."/>
            <person name="Meyerdierks A."/>
            <person name="Storesund J.E."/>
            <person name="Kallscheuer N."/>
            <person name="Luecker S."/>
            <person name="Lage O.M."/>
            <person name="Pohl T."/>
            <person name="Merkel B.J."/>
            <person name="Hornburger P."/>
            <person name="Mueller R.-W."/>
            <person name="Bruemmer F."/>
            <person name="Labrenz M."/>
            <person name="Spormann A.M."/>
            <person name="Op den Camp H."/>
            <person name="Overmann J."/>
            <person name="Amann R."/>
            <person name="Jetten M.S.M."/>
            <person name="Mascher T."/>
            <person name="Medema M.H."/>
            <person name="Devos D.P."/>
            <person name="Kaster A.-K."/>
            <person name="Ovreas L."/>
            <person name="Rohde M."/>
            <person name="Galperin M.Y."/>
            <person name="Jogler C."/>
        </authorList>
    </citation>
    <scope>NUCLEOTIDE SEQUENCE [LARGE SCALE GENOMIC DNA]</scope>
    <source>
        <strain evidence="1 2">HG15A2</strain>
    </source>
</reference>
<sequence length="72" mass="8286">MRKWILSTLVAISLASNVGCMIPIYSGDPVRRGKQLFYTSENLRAFLDEWERIWFLDQPTHLTPHSTHGGII</sequence>
<dbReference type="EMBL" id="CP036263">
    <property type="protein sequence ID" value="QDS98549.1"/>
    <property type="molecule type" value="Genomic_DNA"/>
</dbReference>
<dbReference type="AlphaFoldDB" id="A0A517MUK4"/>
<name>A0A517MUK4_9BACT</name>
<dbReference type="Proteomes" id="UP000319852">
    <property type="component" value="Chromosome"/>
</dbReference>
<dbReference type="RefSeq" id="WP_145059728.1">
    <property type="nucleotide sequence ID" value="NZ_CP036263.1"/>
</dbReference>
<proteinExistence type="predicted"/>
<organism evidence="1 2">
    <name type="scientific">Adhaeretor mobilis</name>
    <dbReference type="NCBI Taxonomy" id="1930276"/>
    <lineage>
        <taxon>Bacteria</taxon>
        <taxon>Pseudomonadati</taxon>
        <taxon>Planctomycetota</taxon>
        <taxon>Planctomycetia</taxon>
        <taxon>Pirellulales</taxon>
        <taxon>Lacipirellulaceae</taxon>
        <taxon>Adhaeretor</taxon>
    </lineage>
</organism>
<evidence type="ECO:0000313" key="2">
    <source>
        <dbReference type="Proteomes" id="UP000319852"/>
    </source>
</evidence>
<gene>
    <name evidence="1" type="ORF">HG15A2_18300</name>
</gene>
<dbReference type="OrthoDB" id="285838at2"/>
<evidence type="ECO:0000313" key="1">
    <source>
        <dbReference type="EMBL" id="QDS98549.1"/>
    </source>
</evidence>
<dbReference type="KEGG" id="amob:HG15A2_18300"/>
<protein>
    <submittedName>
        <fullName evidence="1">Uncharacterized protein</fullName>
    </submittedName>
</protein>
<accession>A0A517MUK4</accession>
<keyword evidence="2" id="KW-1185">Reference proteome</keyword>